<feature type="region of interest" description="Disordered" evidence="1">
    <location>
        <begin position="80"/>
        <end position="106"/>
    </location>
</feature>
<reference evidence="2" key="1">
    <citation type="journal article" date="2022" name="Plant J.">
        <title>Strategies of tolerance reflected in two North American maple genomes.</title>
        <authorList>
            <person name="McEvoy S.L."/>
            <person name="Sezen U.U."/>
            <person name="Trouern-Trend A."/>
            <person name="McMahon S.M."/>
            <person name="Schaberg P.G."/>
            <person name="Yang J."/>
            <person name="Wegrzyn J.L."/>
            <person name="Swenson N.G."/>
        </authorList>
    </citation>
    <scope>NUCLEOTIDE SEQUENCE</scope>
    <source>
        <strain evidence="2">91603</strain>
    </source>
</reference>
<keyword evidence="3" id="KW-1185">Reference proteome</keyword>
<organism evidence="2 3">
    <name type="scientific">Acer negundo</name>
    <name type="common">Box elder</name>
    <dbReference type="NCBI Taxonomy" id="4023"/>
    <lineage>
        <taxon>Eukaryota</taxon>
        <taxon>Viridiplantae</taxon>
        <taxon>Streptophyta</taxon>
        <taxon>Embryophyta</taxon>
        <taxon>Tracheophyta</taxon>
        <taxon>Spermatophyta</taxon>
        <taxon>Magnoliopsida</taxon>
        <taxon>eudicotyledons</taxon>
        <taxon>Gunneridae</taxon>
        <taxon>Pentapetalae</taxon>
        <taxon>rosids</taxon>
        <taxon>malvids</taxon>
        <taxon>Sapindales</taxon>
        <taxon>Sapindaceae</taxon>
        <taxon>Hippocastanoideae</taxon>
        <taxon>Acereae</taxon>
        <taxon>Acer</taxon>
    </lineage>
</organism>
<reference evidence="2" key="2">
    <citation type="submission" date="2023-02" db="EMBL/GenBank/DDBJ databases">
        <authorList>
            <person name="Swenson N.G."/>
            <person name="Wegrzyn J.L."/>
            <person name="Mcevoy S.L."/>
        </authorList>
    </citation>
    <scope>NUCLEOTIDE SEQUENCE</scope>
    <source>
        <strain evidence="2">91603</strain>
        <tissue evidence="2">Leaf</tissue>
    </source>
</reference>
<protein>
    <submittedName>
        <fullName evidence="2">Uncharacterized protein</fullName>
    </submittedName>
</protein>
<name>A0AAD5P5B7_ACENE</name>
<gene>
    <name evidence="2" type="ORF">LWI28_003928</name>
</gene>
<sequence length="106" mass="11662">MVPPSPPQSLRHHATIATRAITAGSAPRRPRPLLHGLHDSMWRPHLGDLHGDCPDLQFLSLHAPVRPCDILLVDEKAEIKRPQQGSGNSPSLELTEFPSEDELVNS</sequence>
<evidence type="ECO:0000313" key="2">
    <source>
        <dbReference type="EMBL" id="KAI9200191.1"/>
    </source>
</evidence>
<dbReference type="Proteomes" id="UP001064489">
    <property type="component" value="Chromosome 9"/>
</dbReference>
<evidence type="ECO:0000256" key="1">
    <source>
        <dbReference type="SAM" id="MobiDB-lite"/>
    </source>
</evidence>
<comment type="caution">
    <text evidence="2">The sequence shown here is derived from an EMBL/GenBank/DDBJ whole genome shotgun (WGS) entry which is preliminary data.</text>
</comment>
<proteinExistence type="predicted"/>
<accession>A0AAD5P5B7</accession>
<dbReference type="EMBL" id="JAJSOW010000001">
    <property type="protein sequence ID" value="KAI9200191.1"/>
    <property type="molecule type" value="Genomic_DNA"/>
</dbReference>
<dbReference type="AlphaFoldDB" id="A0AAD5P5B7"/>
<feature type="compositionally biased region" description="Polar residues" evidence="1">
    <location>
        <begin position="83"/>
        <end position="92"/>
    </location>
</feature>
<evidence type="ECO:0000313" key="3">
    <source>
        <dbReference type="Proteomes" id="UP001064489"/>
    </source>
</evidence>